<evidence type="ECO:0000256" key="3">
    <source>
        <dbReference type="ARBA" id="ARBA00011881"/>
    </source>
</evidence>
<dbReference type="Proteomes" id="UP001149090">
    <property type="component" value="Unassembled WGS sequence"/>
</dbReference>
<sequence length="394" mass="41558">MSQAYIISAKRTPIGGFNGTLSSLSSVELGIHAMKAVMKNVGLKGDEFDHVFMGNVIPTGLGQAPTKQAALGAGISTKVPCTGVNKVCASGMMAVILGAQMIKLGEANCILSGGMESMTNIPYHIPKARFGHRMGDGAIIDGMLYDGLTDPFEKVSMGLAGEKCAEICKLTRKDIDDYAVQSYERSIKATKEGLFFDEIEPIEVKKNKKAKPQIINVDDEVVRTKDPQALRKLRPAFTKNGLMTAGNSSTISDGAAALVLVSESMLKTLKVKPIARILGYGAGAQEPMLFTTSPAIALRAALKHANLPIDSVDYHEINEAFAVVPLANQKILSIPNDRLNVFGGAVSLGHPIGASGARIIVTLLNILKKKKGKIGAATICNGGGGASSIIIELL</sequence>
<dbReference type="Pfam" id="PF00108">
    <property type="entry name" value="Thiolase_N"/>
    <property type="match status" value="1"/>
</dbReference>
<dbReference type="InterPro" id="IPR020613">
    <property type="entry name" value="Thiolase_CS"/>
</dbReference>
<evidence type="ECO:0000259" key="14">
    <source>
        <dbReference type="Pfam" id="PF02803"/>
    </source>
</evidence>
<feature type="active site" description="Proton acceptor" evidence="11">
    <location>
        <position position="380"/>
    </location>
</feature>
<organism evidence="15 16">
    <name type="scientific">Anaeramoeba ignava</name>
    <name type="common">Anaerobic marine amoeba</name>
    <dbReference type="NCBI Taxonomy" id="1746090"/>
    <lineage>
        <taxon>Eukaryota</taxon>
        <taxon>Metamonada</taxon>
        <taxon>Anaeramoebidae</taxon>
        <taxon>Anaeramoeba</taxon>
    </lineage>
</organism>
<feature type="active site" description="Acyl-thioester intermediate" evidence="11">
    <location>
        <position position="88"/>
    </location>
</feature>
<dbReference type="GO" id="GO:0005739">
    <property type="term" value="C:mitochondrion"/>
    <property type="evidence" value="ECO:0007669"/>
    <property type="project" value="UniProtKB-SubCell"/>
</dbReference>
<evidence type="ECO:0000256" key="1">
    <source>
        <dbReference type="ARBA" id="ARBA00004173"/>
    </source>
</evidence>
<dbReference type="InterPro" id="IPR020616">
    <property type="entry name" value="Thiolase_N"/>
</dbReference>
<evidence type="ECO:0000256" key="9">
    <source>
        <dbReference type="ARBA" id="ARBA00023128"/>
    </source>
</evidence>
<feature type="domain" description="Thiolase C-terminal" evidence="14">
    <location>
        <begin position="272"/>
        <end position="392"/>
    </location>
</feature>
<keyword evidence="16" id="KW-1185">Reference proteome</keyword>
<keyword evidence="5 12" id="KW-0808">Transferase</keyword>
<feature type="domain" description="Thiolase N-terminal" evidence="13">
    <location>
        <begin position="5"/>
        <end position="264"/>
    </location>
</feature>
<keyword evidence="10 12" id="KW-0012">Acyltransferase</keyword>
<reference evidence="15" key="1">
    <citation type="submission" date="2022-10" db="EMBL/GenBank/DDBJ databases">
        <title>Novel sulphate-reducing endosymbionts in the free-living metamonad Anaeramoeba.</title>
        <authorList>
            <person name="Jerlstrom-Hultqvist J."/>
            <person name="Cepicka I."/>
            <person name="Gallot-Lavallee L."/>
            <person name="Salas-Leiva D."/>
            <person name="Curtis B.A."/>
            <person name="Zahonova K."/>
            <person name="Pipaliya S."/>
            <person name="Dacks J."/>
            <person name="Roger A.J."/>
        </authorList>
    </citation>
    <scope>NUCLEOTIDE SEQUENCE</scope>
    <source>
        <strain evidence="15">BMAN</strain>
    </source>
</reference>
<dbReference type="Pfam" id="PF02803">
    <property type="entry name" value="Thiolase_C"/>
    <property type="match status" value="1"/>
</dbReference>
<keyword evidence="9" id="KW-0496">Mitochondrion</keyword>
<dbReference type="PANTHER" id="PTHR18919:SF156">
    <property type="entry name" value="ACETYL-COA ACETYLTRANSFERASE, MITOCHONDRIAL"/>
    <property type="match status" value="1"/>
</dbReference>
<feature type="active site" description="Proton acceptor" evidence="11">
    <location>
        <position position="350"/>
    </location>
</feature>
<dbReference type="EMBL" id="JAPDFW010000136">
    <property type="protein sequence ID" value="KAJ5066737.1"/>
    <property type="molecule type" value="Genomic_DNA"/>
</dbReference>
<dbReference type="AlphaFoldDB" id="A0A9Q0L5M0"/>
<keyword evidence="8" id="KW-0630">Potassium</keyword>
<name>A0A9Q0L5M0_ANAIG</name>
<keyword evidence="6" id="KW-0479">Metal-binding</keyword>
<evidence type="ECO:0000313" key="16">
    <source>
        <dbReference type="Proteomes" id="UP001149090"/>
    </source>
</evidence>
<dbReference type="InterPro" id="IPR020617">
    <property type="entry name" value="Thiolase_C"/>
</dbReference>
<comment type="similarity">
    <text evidence="2 12">Belongs to the thiolase-like superfamily. Thiolase family.</text>
</comment>
<evidence type="ECO:0000256" key="12">
    <source>
        <dbReference type="RuleBase" id="RU003557"/>
    </source>
</evidence>
<dbReference type="SUPFAM" id="SSF53901">
    <property type="entry name" value="Thiolase-like"/>
    <property type="match status" value="2"/>
</dbReference>
<dbReference type="InterPro" id="IPR020610">
    <property type="entry name" value="Thiolase_AS"/>
</dbReference>
<dbReference type="GO" id="GO:0006635">
    <property type="term" value="P:fatty acid beta-oxidation"/>
    <property type="evidence" value="ECO:0007669"/>
    <property type="project" value="TreeGrafter"/>
</dbReference>
<dbReference type="PROSITE" id="PS00099">
    <property type="entry name" value="THIOLASE_3"/>
    <property type="match status" value="1"/>
</dbReference>
<dbReference type="CDD" id="cd00751">
    <property type="entry name" value="thiolase"/>
    <property type="match status" value="1"/>
</dbReference>
<evidence type="ECO:0000256" key="11">
    <source>
        <dbReference type="PIRSR" id="PIRSR000429-1"/>
    </source>
</evidence>
<evidence type="ECO:0000256" key="10">
    <source>
        <dbReference type="ARBA" id="ARBA00023315"/>
    </source>
</evidence>
<dbReference type="Gene3D" id="3.40.47.10">
    <property type="match status" value="1"/>
</dbReference>
<keyword evidence="7" id="KW-0809">Transit peptide</keyword>
<evidence type="ECO:0000256" key="6">
    <source>
        <dbReference type="ARBA" id="ARBA00022723"/>
    </source>
</evidence>
<evidence type="ECO:0000256" key="7">
    <source>
        <dbReference type="ARBA" id="ARBA00022946"/>
    </source>
</evidence>
<evidence type="ECO:0000256" key="5">
    <source>
        <dbReference type="ARBA" id="ARBA00022679"/>
    </source>
</evidence>
<dbReference type="OrthoDB" id="5404651at2759"/>
<dbReference type="PANTHER" id="PTHR18919">
    <property type="entry name" value="ACETYL-COA C-ACYLTRANSFERASE"/>
    <property type="match status" value="1"/>
</dbReference>
<dbReference type="GO" id="GO:0003985">
    <property type="term" value="F:acetyl-CoA C-acetyltransferase activity"/>
    <property type="evidence" value="ECO:0007669"/>
    <property type="project" value="UniProtKB-EC"/>
</dbReference>
<dbReference type="InterPro" id="IPR002155">
    <property type="entry name" value="Thiolase"/>
</dbReference>
<proteinExistence type="inferred from homology"/>
<accession>A0A9Q0L5M0</accession>
<comment type="subunit">
    <text evidence="3">Homotetramer.</text>
</comment>
<evidence type="ECO:0000256" key="2">
    <source>
        <dbReference type="ARBA" id="ARBA00010982"/>
    </source>
</evidence>
<dbReference type="EC" id="2.3.1.9" evidence="4"/>
<dbReference type="OMA" id="SMGTFGE"/>
<protein>
    <recommendedName>
        <fullName evidence="4">acetyl-CoA C-acetyltransferase</fullName>
        <ecNumber evidence="4">2.3.1.9</ecNumber>
    </recommendedName>
</protein>
<evidence type="ECO:0000256" key="4">
    <source>
        <dbReference type="ARBA" id="ARBA00012705"/>
    </source>
</evidence>
<dbReference type="PROSITE" id="PS00737">
    <property type="entry name" value="THIOLASE_2"/>
    <property type="match status" value="1"/>
</dbReference>
<dbReference type="InterPro" id="IPR020615">
    <property type="entry name" value="Thiolase_acyl_enz_int_AS"/>
</dbReference>
<evidence type="ECO:0000256" key="8">
    <source>
        <dbReference type="ARBA" id="ARBA00022958"/>
    </source>
</evidence>
<comment type="caution">
    <text evidence="15">The sequence shown here is derived from an EMBL/GenBank/DDBJ whole genome shotgun (WGS) entry which is preliminary data.</text>
</comment>
<dbReference type="NCBIfam" id="TIGR01930">
    <property type="entry name" value="AcCoA-C-Actrans"/>
    <property type="match status" value="1"/>
</dbReference>
<dbReference type="GO" id="GO:0046872">
    <property type="term" value="F:metal ion binding"/>
    <property type="evidence" value="ECO:0007669"/>
    <property type="project" value="UniProtKB-KW"/>
</dbReference>
<gene>
    <name evidence="15" type="ORF">M0811_03081</name>
</gene>
<comment type="subcellular location">
    <subcellularLocation>
        <location evidence="1">Mitochondrion</location>
    </subcellularLocation>
</comment>
<dbReference type="PIRSF" id="PIRSF000429">
    <property type="entry name" value="Ac-CoA_Ac_transf"/>
    <property type="match status" value="1"/>
</dbReference>
<dbReference type="InterPro" id="IPR016039">
    <property type="entry name" value="Thiolase-like"/>
</dbReference>
<dbReference type="PROSITE" id="PS00098">
    <property type="entry name" value="THIOLASE_1"/>
    <property type="match status" value="1"/>
</dbReference>
<evidence type="ECO:0000313" key="15">
    <source>
        <dbReference type="EMBL" id="KAJ5066737.1"/>
    </source>
</evidence>
<evidence type="ECO:0000259" key="13">
    <source>
        <dbReference type="Pfam" id="PF00108"/>
    </source>
</evidence>